<dbReference type="AlphaFoldDB" id="A0A2M9BT84"/>
<dbReference type="Proteomes" id="UP000228535">
    <property type="component" value="Unassembled WGS sequence"/>
</dbReference>
<gene>
    <name evidence="2" type="ORF">CLV45_2608</name>
</gene>
<accession>A0A2M9BT84</accession>
<evidence type="ECO:0000256" key="1">
    <source>
        <dbReference type="SAM" id="Phobius"/>
    </source>
</evidence>
<reference evidence="2 3" key="1">
    <citation type="submission" date="2017-11" db="EMBL/GenBank/DDBJ databases">
        <title>Genomic Encyclopedia of Archaeal and Bacterial Type Strains, Phase II (KMG-II): From Individual Species to Whole Genera.</title>
        <authorList>
            <person name="Goeker M."/>
        </authorList>
    </citation>
    <scope>NUCLEOTIDE SEQUENCE [LARGE SCALE GENOMIC DNA]</scope>
    <source>
        <strain evidence="2 3">DSM 11115</strain>
    </source>
</reference>
<keyword evidence="3" id="KW-1185">Reference proteome</keyword>
<feature type="transmembrane region" description="Helical" evidence="1">
    <location>
        <begin position="12"/>
        <end position="32"/>
    </location>
</feature>
<proteinExistence type="predicted"/>
<name>A0A2M9BT84_9BACT</name>
<dbReference type="EMBL" id="PGFA01000001">
    <property type="protein sequence ID" value="PJJ61170.1"/>
    <property type="molecule type" value="Genomic_DNA"/>
</dbReference>
<feature type="transmembrane region" description="Helical" evidence="1">
    <location>
        <begin position="111"/>
        <end position="130"/>
    </location>
</feature>
<feature type="transmembrane region" description="Helical" evidence="1">
    <location>
        <begin position="44"/>
        <end position="67"/>
    </location>
</feature>
<evidence type="ECO:0000313" key="3">
    <source>
        <dbReference type="Proteomes" id="UP000228535"/>
    </source>
</evidence>
<organism evidence="2 3">
    <name type="scientific">Hymenobacter chitinivorans DSM 11115</name>
    <dbReference type="NCBI Taxonomy" id="1121954"/>
    <lineage>
        <taxon>Bacteria</taxon>
        <taxon>Pseudomonadati</taxon>
        <taxon>Bacteroidota</taxon>
        <taxon>Cytophagia</taxon>
        <taxon>Cytophagales</taxon>
        <taxon>Hymenobacteraceae</taxon>
        <taxon>Hymenobacter</taxon>
    </lineage>
</organism>
<protein>
    <submittedName>
        <fullName evidence="2">Uncharacterized protein</fullName>
    </submittedName>
</protein>
<feature type="transmembrane region" description="Helical" evidence="1">
    <location>
        <begin position="150"/>
        <end position="167"/>
    </location>
</feature>
<keyword evidence="1" id="KW-0812">Transmembrane</keyword>
<sequence>MLFLKSYRPYISLVLLFVPPVLFGLLLLLFQGNDKLRLTPALPYLPWQFLVMGVAGGIATVGGVLDWRYHRNPLNMKIPKKERDAEAAALGLGGVPMFVLMWLAMMHTSPTIWLIPILLVLIYTVVAISYDEFVFHIKRCGPRETAYHRMLVFGNGAAWLAWFHFIFCP</sequence>
<comment type="caution">
    <text evidence="2">The sequence shown here is derived from an EMBL/GenBank/DDBJ whole genome shotgun (WGS) entry which is preliminary data.</text>
</comment>
<keyword evidence="1" id="KW-1133">Transmembrane helix</keyword>
<feature type="transmembrane region" description="Helical" evidence="1">
    <location>
        <begin position="87"/>
        <end position="105"/>
    </location>
</feature>
<keyword evidence="1" id="KW-0472">Membrane</keyword>
<evidence type="ECO:0000313" key="2">
    <source>
        <dbReference type="EMBL" id="PJJ61170.1"/>
    </source>
</evidence>